<reference evidence="5 6" key="1">
    <citation type="submission" date="2019-09" db="EMBL/GenBank/DDBJ databases">
        <authorList>
            <person name="Wang X."/>
        </authorList>
    </citation>
    <scope>NUCLEOTIDE SEQUENCE [LARGE SCALE GENOMIC DNA]</scope>
    <source>
        <strain evidence="5 6">CICC 11023</strain>
    </source>
</reference>
<name>A0A5N0EGJ8_9NOCA</name>
<dbReference type="Pfam" id="PF13649">
    <property type="entry name" value="Methyltransf_25"/>
    <property type="match status" value="1"/>
</dbReference>
<accession>A0A5N0EGJ8</accession>
<proteinExistence type="predicted"/>
<dbReference type="Proteomes" id="UP000323876">
    <property type="component" value="Unassembled WGS sequence"/>
</dbReference>
<comment type="caution">
    <text evidence="5">The sequence shown here is derived from an EMBL/GenBank/DDBJ whole genome shotgun (WGS) entry which is preliminary data.</text>
</comment>
<feature type="domain" description="Methyltransferase" evidence="4">
    <location>
        <begin position="42"/>
        <end position="137"/>
    </location>
</feature>
<dbReference type="OrthoDB" id="1490595at2"/>
<evidence type="ECO:0000313" key="5">
    <source>
        <dbReference type="EMBL" id="KAA8887235.1"/>
    </source>
</evidence>
<keyword evidence="3" id="KW-0949">S-adenosyl-L-methionine</keyword>
<dbReference type="PANTHER" id="PTHR43464:SF19">
    <property type="entry name" value="UBIQUINONE BIOSYNTHESIS O-METHYLTRANSFERASE, MITOCHONDRIAL"/>
    <property type="match status" value="1"/>
</dbReference>
<evidence type="ECO:0000256" key="3">
    <source>
        <dbReference type="ARBA" id="ARBA00022691"/>
    </source>
</evidence>
<evidence type="ECO:0000256" key="1">
    <source>
        <dbReference type="ARBA" id="ARBA00022603"/>
    </source>
</evidence>
<evidence type="ECO:0000256" key="2">
    <source>
        <dbReference type="ARBA" id="ARBA00022679"/>
    </source>
</evidence>
<evidence type="ECO:0000313" key="6">
    <source>
        <dbReference type="Proteomes" id="UP000323876"/>
    </source>
</evidence>
<keyword evidence="1 5" id="KW-0489">Methyltransferase</keyword>
<dbReference type="GO" id="GO:0008168">
    <property type="term" value="F:methyltransferase activity"/>
    <property type="evidence" value="ECO:0007669"/>
    <property type="project" value="UniProtKB-KW"/>
</dbReference>
<dbReference type="Gene3D" id="3.40.50.150">
    <property type="entry name" value="Vaccinia Virus protein VP39"/>
    <property type="match status" value="1"/>
</dbReference>
<keyword evidence="6" id="KW-1185">Reference proteome</keyword>
<dbReference type="CDD" id="cd02440">
    <property type="entry name" value="AdoMet_MTases"/>
    <property type="match status" value="1"/>
</dbReference>
<protein>
    <submittedName>
        <fullName evidence="5">Class I SAM-dependent methyltransferase</fullName>
    </submittedName>
</protein>
<dbReference type="RefSeq" id="WP_150403565.1">
    <property type="nucleotide sequence ID" value="NZ_VXLC01000008.1"/>
</dbReference>
<evidence type="ECO:0000259" key="4">
    <source>
        <dbReference type="Pfam" id="PF13649"/>
    </source>
</evidence>
<dbReference type="EMBL" id="VXLC01000008">
    <property type="protein sequence ID" value="KAA8887235.1"/>
    <property type="molecule type" value="Genomic_DNA"/>
</dbReference>
<keyword evidence="2 5" id="KW-0808">Transferase</keyword>
<organism evidence="5 6">
    <name type="scientific">Nocardia colli</name>
    <dbReference type="NCBI Taxonomy" id="2545717"/>
    <lineage>
        <taxon>Bacteria</taxon>
        <taxon>Bacillati</taxon>
        <taxon>Actinomycetota</taxon>
        <taxon>Actinomycetes</taxon>
        <taxon>Mycobacteriales</taxon>
        <taxon>Nocardiaceae</taxon>
        <taxon>Nocardia</taxon>
    </lineage>
</organism>
<dbReference type="InterPro" id="IPR041698">
    <property type="entry name" value="Methyltransf_25"/>
</dbReference>
<gene>
    <name evidence="5" type="ORF">F3087_20265</name>
</gene>
<dbReference type="SUPFAM" id="SSF53335">
    <property type="entry name" value="S-adenosyl-L-methionine-dependent methyltransferases"/>
    <property type="match status" value="1"/>
</dbReference>
<dbReference type="InterPro" id="IPR029063">
    <property type="entry name" value="SAM-dependent_MTases_sf"/>
</dbReference>
<dbReference type="PANTHER" id="PTHR43464">
    <property type="entry name" value="METHYLTRANSFERASE"/>
    <property type="match status" value="1"/>
</dbReference>
<dbReference type="AlphaFoldDB" id="A0A5N0EGJ8"/>
<dbReference type="GO" id="GO:0032259">
    <property type="term" value="P:methylation"/>
    <property type="evidence" value="ECO:0007669"/>
    <property type="project" value="UniProtKB-KW"/>
</dbReference>
<sequence length="252" mass="28291">MDWVKLFFETAPMWWGPQTVRESDRQRAASIARLAGDGVERVLELGAGSGTTAVVMADLGYSVTAVELSSVRAQQARERAAEVGGRDLRIIEGDFYQVELGAQFDCVVYFNGFGVGSDADQRKLLRRVSGEWLRPGGALILDVFSPWKWARAAGEIDHEQYLVDLANLTDYDPLTSHFSDRWWPVDKESQALDQFGRCYAPADLLLLAEGTGLTVERMELDGAELRTDQRNSTTHPLWDAWEYQAVLRRETT</sequence>